<feature type="domain" description="SCP" evidence="3">
    <location>
        <begin position="252"/>
        <end position="384"/>
    </location>
</feature>
<dbReference type="InterPro" id="IPR035940">
    <property type="entry name" value="CAP_sf"/>
</dbReference>
<gene>
    <name evidence="4" type="ORF">OBBRIDRAFT_787039</name>
</gene>
<evidence type="ECO:0000256" key="2">
    <source>
        <dbReference type="SAM" id="SignalP"/>
    </source>
</evidence>
<sequence length="392" mass="39902">MGRFAILLSSLALLLVLQNAQAGPACARRNEGNDNCLSECGSKWGWPGRLMGTDPWGQVMTVTATDYFGAAVTKACRVRPTSQSAPAASPSATQPVANDSTPSSAVSISSPQAKVAPPPSPSIVSSASPSVNPSASLSSLSSSASFAPISSASSSVTASSSSATPSQTSLAPSSSKLVKVPRPSTVAPPSSTPNPASTPEAPPTAAPVVTTQQEPPASSAAPTTPSASSSFSDSSPAQKTTSGDPGNGASQSDINEYLSDHNTVRAQHGAAPLTWNNTLADAAQQWANNCVFQHSGGTLGPFGENLAAGTGSSYGIDAAIQSWTSEVSQYDASNPQPSHFTQVVWKGTTEVGCAVQECSGIFDPSFGLAQYFVCEYFPQGNIIGEFPQNVQV</sequence>
<keyword evidence="5" id="KW-1185">Reference proteome</keyword>
<reference evidence="4 5" key="1">
    <citation type="submission" date="2016-07" db="EMBL/GenBank/DDBJ databases">
        <title>Draft genome of the white-rot fungus Obba rivulosa 3A-2.</title>
        <authorList>
            <consortium name="DOE Joint Genome Institute"/>
            <person name="Miettinen O."/>
            <person name="Riley R."/>
            <person name="Acob R."/>
            <person name="Barry K."/>
            <person name="Cullen D."/>
            <person name="De Vries R."/>
            <person name="Hainaut M."/>
            <person name="Hatakka A."/>
            <person name="Henrissat B."/>
            <person name="Hilden K."/>
            <person name="Kuo R."/>
            <person name="Labutti K."/>
            <person name="Lipzen A."/>
            <person name="Makela M.R."/>
            <person name="Sandor L."/>
            <person name="Spatafora J.W."/>
            <person name="Grigoriev I.V."/>
            <person name="Hibbett D.S."/>
        </authorList>
    </citation>
    <scope>NUCLEOTIDE SEQUENCE [LARGE SCALE GENOMIC DNA]</scope>
    <source>
        <strain evidence="4 5">3A-2</strain>
    </source>
</reference>
<dbReference type="AlphaFoldDB" id="A0A8E2J748"/>
<protein>
    <submittedName>
        <fullName evidence="4">PR-1-like protein</fullName>
    </submittedName>
</protein>
<dbReference type="Pfam" id="PF00188">
    <property type="entry name" value="CAP"/>
    <property type="match status" value="1"/>
</dbReference>
<feature type="region of interest" description="Disordered" evidence="1">
    <location>
        <begin position="82"/>
        <end position="139"/>
    </location>
</feature>
<feature type="compositionally biased region" description="Low complexity" evidence="1">
    <location>
        <begin position="122"/>
        <end position="139"/>
    </location>
</feature>
<feature type="region of interest" description="Disordered" evidence="1">
    <location>
        <begin position="155"/>
        <end position="254"/>
    </location>
</feature>
<dbReference type="EMBL" id="KV722330">
    <property type="protein sequence ID" value="OCH96482.1"/>
    <property type="molecule type" value="Genomic_DNA"/>
</dbReference>
<dbReference type="InterPro" id="IPR001283">
    <property type="entry name" value="CRISP-related"/>
</dbReference>
<dbReference type="InterPro" id="IPR014044">
    <property type="entry name" value="CAP_dom"/>
</dbReference>
<feature type="compositionally biased region" description="Polar residues" evidence="1">
    <location>
        <begin position="238"/>
        <end position="254"/>
    </location>
</feature>
<dbReference type="PANTHER" id="PTHR10334">
    <property type="entry name" value="CYSTEINE-RICH SECRETORY PROTEIN-RELATED"/>
    <property type="match status" value="1"/>
</dbReference>
<feature type="compositionally biased region" description="Low complexity" evidence="1">
    <location>
        <begin position="155"/>
        <end position="199"/>
    </location>
</feature>
<organism evidence="4 5">
    <name type="scientific">Obba rivulosa</name>
    <dbReference type="NCBI Taxonomy" id="1052685"/>
    <lineage>
        <taxon>Eukaryota</taxon>
        <taxon>Fungi</taxon>
        <taxon>Dikarya</taxon>
        <taxon>Basidiomycota</taxon>
        <taxon>Agaricomycotina</taxon>
        <taxon>Agaricomycetes</taxon>
        <taxon>Polyporales</taxon>
        <taxon>Gelatoporiaceae</taxon>
        <taxon>Obba</taxon>
    </lineage>
</organism>
<evidence type="ECO:0000313" key="4">
    <source>
        <dbReference type="EMBL" id="OCH96482.1"/>
    </source>
</evidence>
<feature type="compositionally biased region" description="Low complexity" evidence="1">
    <location>
        <begin position="206"/>
        <end position="237"/>
    </location>
</feature>
<dbReference type="SUPFAM" id="SSF55797">
    <property type="entry name" value="PR-1-like"/>
    <property type="match status" value="1"/>
</dbReference>
<dbReference type="SMART" id="SM00198">
    <property type="entry name" value="SCP"/>
    <property type="match status" value="1"/>
</dbReference>
<dbReference type="OrthoDB" id="337038at2759"/>
<name>A0A8E2J748_9APHY</name>
<proteinExistence type="predicted"/>
<feature type="chain" id="PRO_5034616906" evidence="2">
    <location>
        <begin position="23"/>
        <end position="392"/>
    </location>
</feature>
<evidence type="ECO:0000259" key="3">
    <source>
        <dbReference type="SMART" id="SM00198"/>
    </source>
</evidence>
<feature type="compositionally biased region" description="Low complexity" evidence="1">
    <location>
        <begin position="82"/>
        <end position="110"/>
    </location>
</feature>
<keyword evidence="2" id="KW-0732">Signal</keyword>
<evidence type="ECO:0000313" key="5">
    <source>
        <dbReference type="Proteomes" id="UP000250043"/>
    </source>
</evidence>
<dbReference type="PRINTS" id="PR00837">
    <property type="entry name" value="V5TPXLIKE"/>
</dbReference>
<accession>A0A8E2J748</accession>
<feature type="signal peptide" evidence="2">
    <location>
        <begin position="1"/>
        <end position="22"/>
    </location>
</feature>
<dbReference type="Proteomes" id="UP000250043">
    <property type="component" value="Unassembled WGS sequence"/>
</dbReference>
<evidence type="ECO:0000256" key="1">
    <source>
        <dbReference type="SAM" id="MobiDB-lite"/>
    </source>
</evidence>
<dbReference type="Gene3D" id="3.40.33.10">
    <property type="entry name" value="CAP"/>
    <property type="match status" value="1"/>
</dbReference>